<dbReference type="RefSeq" id="WP_180494026.1">
    <property type="nucleotide sequence ID" value="NZ_JACCKS010000025.1"/>
</dbReference>
<name>A0A853JT59_9FIRM</name>
<dbReference type="EMBL" id="JACCKS010000025">
    <property type="protein sequence ID" value="NZA39768.1"/>
    <property type="molecule type" value="Genomic_DNA"/>
</dbReference>
<evidence type="ECO:0000313" key="1">
    <source>
        <dbReference type="EMBL" id="NZA39768.1"/>
    </source>
</evidence>
<dbReference type="Proteomes" id="UP000586254">
    <property type="component" value="Unassembled WGS sequence"/>
</dbReference>
<comment type="caution">
    <text evidence="1">The sequence shown here is derived from an EMBL/GenBank/DDBJ whole genome shotgun (WGS) entry which is preliminary data.</text>
</comment>
<proteinExistence type="predicted"/>
<protein>
    <submittedName>
        <fullName evidence="1">Uncharacterized protein</fullName>
    </submittedName>
</protein>
<reference evidence="1 2" key="1">
    <citation type="submission" date="2020-07" db="EMBL/GenBank/DDBJ databases">
        <title>Organ Donor 1.</title>
        <authorList>
            <person name="Marsh A.J."/>
            <person name="Azcarate-Peril M.A."/>
        </authorList>
    </citation>
    <scope>NUCLEOTIDE SEQUENCE [LARGE SCALE GENOMIC DNA]</scope>
    <source>
        <strain evidence="1 2">AMC0717</strain>
    </source>
</reference>
<sequence>MKQNELEFKTCSHAYPERTQVEEVRVTIGENHKRHTMSISFYHHAQTKITQGDRMVYARTGNRIYFSEPPEGKKGFKLTKRNKYEDDRKAIGFYTTYFSEADMAGRYDLQFDPECELYYIEKAKEGGPNAHTNC</sequence>
<organism evidence="1 2">
    <name type="scientific">Eubacterium callanderi</name>
    <dbReference type="NCBI Taxonomy" id="53442"/>
    <lineage>
        <taxon>Bacteria</taxon>
        <taxon>Bacillati</taxon>
        <taxon>Bacillota</taxon>
        <taxon>Clostridia</taxon>
        <taxon>Eubacteriales</taxon>
        <taxon>Eubacteriaceae</taxon>
        <taxon>Eubacterium</taxon>
    </lineage>
</organism>
<evidence type="ECO:0000313" key="2">
    <source>
        <dbReference type="Proteomes" id="UP000586254"/>
    </source>
</evidence>
<gene>
    <name evidence="1" type="ORF">H0N91_16940</name>
</gene>
<accession>A0A853JT59</accession>
<dbReference type="AlphaFoldDB" id="A0A853JT59"/>